<gene>
    <name evidence="2" type="ORF">HC031_14835</name>
</gene>
<dbReference type="RefSeq" id="WP_167925892.1">
    <property type="nucleotide sequence ID" value="NZ_JAATVY010000009.1"/>
</dbReference>
<evidence type="ECO:0000259" key="1">
    <source>
        <dbReference type="SMART" id="SM00226"/>
    </source>
</evidence>
<reference evidence="2 3" key="1">
    <citation type="submission" date="2020-03" db="EMBL/GenBank/DDBJ databases">
        <title>WGS of the type strain of Planosporangium spp.</title>
        <authorList>
            <person name="Thawai C."/>
        </authorList>
    </citation>
    <scope>NUCLEOTIDE SEQUENCE [LARGE SCALE GENOMIC DNA]</scope>
    <source>
        <strain evidence="2 3">TBRC 5610</strain>
    </source>
</reference>
<keyword evidence="3" id="KW-1185">Reference proteome</keyword>
<name>A0ABX0XY57_9ACTN</name>
<protein>
    <recommendedName>
        <fullName evidence="1">Phosphotyrosine protein phosphatase I domain-containing protein</fullName>
    </recommendedName>
</protein>
<dbReference type="SUPFAM" id="SSF52788">
    <property type="entry name" value="Phosphotyrosine protein phosphatases I"/>
    <property type="match status" value="1"/>
</dbReference>
<dbReference type="InterPro" id="IPR036196">
    <property type="entry name" value="Ptyr_pPase_sf"/>
</dbReference>
<organism evidence="2 3">
    <name type="scientific">Planosporangium thailandense</name>
    <dbReference type="NCBI Taxonomy" id="765197"/>
    <lineage>
        <taxon>Bacteria</taxon>
        <taxon>Bacillati</taxon>
        <taxon>Actinomycetota</taxon>
        <taxon>Actinomycetes</taxon>
        <taxon>Micromonosporales</taxon>
        <taxon>Micromonosporaceae</taxon>
        <taxon>Planosporangium</taxon>
    </lineage>
</organism>
<feature type="domain" description="Phosphotyrosine protein phosphatase I" evidence="1">
    <location>
        <begin position="4"/>
        <end position="187"/>
    </location>
</feature>
<proteinExistence type="predicted"/>
<dbReference type="EMBL" id="JAATVY010000009">
    <property type="protein sequence ID" value="NJC70980.1"/>
    <property type="molecule type" value="Genomic_DNA"/>
</dbReference>
<dbReference type="Pfam" id="PF01451">
    <property type="entry name" value="LMWPc"/>
    <property type="match status" value="1"/>
</dbReference>
<dbReference type="Proteomes" id="UP000722989">
    <property type="component" value="Unassembled WGS sequence"/>
</dbReference>
<evidence type="ECO:0000313" key="2">
    <source>
        <dbReference type="EMBL" id="NJC70980.1"/>
    </source>
</evidence>
<evidence type="ECO:0000313" key="3">
    <source>
        <dbReference type="Proteomes" id="UP000722989"/>
    </source>
</evidence>
<dbReference type="InterPro" id="IPR023485">
    <property type="entry name" value="Ptyr_pPase"/>
</dbReference>
<dbReference type="SMART" id="SM00226">
    <property type="entry name" value="LMWPc"/>
    <property type="match status" value="1"/>
</dbReference>
<dbReference type="Gene3D" id="3.40.50.2300">
    <property type="match status" value="1"/>
</dbReference>
<comment type="caution">
    <text evidence="2">The sequence shown here is derived from an EMBL/GenBank/DDBJ whole genome shotgun (WGS) entry which is preliminary data.</text>
</comment>
<sequence>MGGILHVCTANQIRSPIAERLMVAGLWRRFGPVADSVYVTSGGMRAVAGMPMQPLAAAELERRGVPADDFVSRPLDLKAAERAHLVLTATREHRDEIVGLMPAALHRTFTWRELAWLVRGMDPGKLPGRFPIERVANLARVARHRRGYLKPPAGELFDVADPIGGAKQEYRTAATEIEEAIEAILDAL</sequence>
<accession>A0ABX0XY57</accession>